<proteinExistence type="predicted"/>
<dbReference type="Proteomes" id="UP001066276">
    <property type="component" value="Chromosome 1_2"/>
</dbReference>
<dbReference type="AlphaFoldDB" id="A0AAV7VYG9"/>
<organism evidence="1 2">
    <name type="scientific">Pleurodeles waltl</name>
    <name type="common">Iberian ribbed newt</name>
    <dbReference type="NCBI Taxonomy" id="8319"/>
    <lineage>
        <taxon>Eukaryota</taxon>
        <taxon>Metazoa</taxon>
        <taxon>Chordata</taxon>
        <taxon>Craniata</taxon>
        <taxon>Vertebrata</taxon>
        <taxon>Euteleostomi</taxon>
        <taxon>Amphibia</taxon>
        <taxon>Batrachia</taxon>
        <taxon>Caudata</taxon>
        <taxon>Salamandroidea</taxon>
        <taxon>Salamandridae</taxon>
        <taxon>Pleurodelinae</taxon>
        <taxon>Pleurodeles</taxon>
    </lineage>
</organism>
<gene>
    <name evidence="1" type="ORF">NDU88_002134</name>
</gene>
<dbReference type="EMBL" id="JANPWB010000002">
    <property type="protein sequence ID" value="KAJ1206733.1"/>
    <property type="molecule type" value="Genomic_DNA"/>
</dbReference>
<evidence type="ECO:0000313" key="1">
    <source>
        <dbReference type="EMBL" id="KAJ1206733.1"/>
    </source>
</evidence>
<protein>
    <recommendedName>
        <fullName evidence="3">Secreted protein</fullName>
    </recommendedName>
</protein>
<comment type="caution">
    <text evidence="1">The sequence shown here is derived from an EMBL/GenBank/DDBJ whole genome shotgun (WGS) entry which is preliminary data.</text>
</comment>
<evidence type="ECO:0000313" key="2">
    <source>
        <dbReference type="Proteomes" id="UP001066276"/>
    </source>
</evidence>
<name>A0AAV7VYG9_PLEWA</name>
<evidence type="ECO:0008006" key="3">
    <source>
        <dbReference type="Google" id="ProtNLM"/>
    </source>
</evidence>
<reference evidence="1" key="1">
    <citation type="journal article" date="2022" name="bioRxiv">
        <title>Sequencing and chromosome-scale assembly of the giantPleurodeles waltlgenome.</title>
        <authorList>
            <person name="Brown T."/>
            <person name="Elewa A."/>
            <person name="Iarovenko S."/>
            <person name="Subramanian E."/>
            <person name="Araus A.J."/>
            <person name="Petzold A."/>
            <person name="Susuki M."/>
            <person name="Suzuki K.-i.T."/>
            <person name="Hayashi T."/>
            <person name="Toyoda A."/>
            <person name="Oliveira C."/>
            <person name="Osipova E."/>
            <person name="Leigh N.D."/>
            <person name="Simon A."/>
            <person name="Yun M.H."/>
        </authorList>
    </citation>
    <scope>NUCLEOTIDE SEQUENCE</scope>
    <source>
        <strain evidence="1">20211129_DDA</strain>
        <tissue evidence="1">Liver</tissue>
    </source>
</reference>
<accession>A0AAV7VYG9</accession>
<sequence>MLRFKLALRHSQRWVRPTLGAASVFLHAEEQSHSKVESAVTPVYAQRKSQSSTSNVCFPFYPHRRQEPTKALWDVVAWRVPLPIIQTGF</sequence>
<keyword evidence="2" id="KW-1185">Reference proteome</keyword>